<dbReference type="InterPro" id="IPR011006">
    <property type="entry name" value="CheY-like_superfamily"/>
</dbReference>
<evidence type="ECO:0000256" key="15">
    <source>
        <dbReference type="ARBA" id="ARBA00064003"/>
    </source>
</evidence>
<evidence type="ECO:0000256" key="11">
    <source>
        <dbReference type="ARBA" id="ARBA00022989"/>
    </source>
</evidence>
<comment type="subcellular location">
    <subcellularLocation>
        <location evidence="2">Cell membrane</location>
        <topology evidence="2">Multi-pass membrane protein</topology>
    </subcellularLocation>
</comment>
<feature type="domain" description="HPt" evidence="25">
    <location>
        <begin position="1215"/>
        <end position="1314"/>
    </location>
</feature>
<evidence type="ECO:0000259" key="21">
    <source>
        <dbReference type="PROSITE" id="PS50109"/>
    </source>
</evidence>
<keyword evidence="10" id="KW-0067">ATP-binding</keyword>
<dbReference type="CDD" id="cd00156">
    <property type="entry name" value="REC"/>
    <property type="match status" value="1"/>
</dbReference>
<dbReference type="PROSITE" id="PS50112">
    <property type="entry name" value="PAS"/>
    <property type="match status" value="1"/>
</dbReference>
<sequence length="1408" mass="160171">MSYLQDTQKQIQSSLFIIVVLTLVMGGAAIWFLGKGLIHQAEFDRKYHTIDALLDLNEAISFEDGRSTTYLLNHSSVPKSELQRLMDQTDVSYQAFLESIHHYNYETADLMALERHFLDFTGHRRMVWECPIKEPCLTEIESLHYHSDILRNDLINRMERLFLDLPINERSITVKMQFIAHLLRWNNQLHRLLSMIRSFQESNDLSILPMLQQASTELQTEHRILVQMLEIYEDDLLPSVKQALKSLVSNFDYLNTHFTYEILDKELPVTTELPFRSTIARPLLEESVATIKLFYDHSLQQYHKYQRNDLIIFLVELIAIIFLFLMSRRVIHRIRVDALLPLQQNQAILDNAASGIIQIDSKGIINRINNKAQEIFGFSEEELLGQNVKILMPKAEADQHDDFIRRQLITGENKIIGTGREVTGVNSDGRMFPMHLAISRIDSDNETSFIGVVTDLSEREQERHEIQTRNKLLNALRKATEDFMANTLDSAHIWDELLNSLLDISESEYGFIGEVIFQEDGTRCLKLHALSNIAWNGESNRMFEKILSQDMLLCDADTLIGQVMYQERRVISNDVSNDLRAGRMAPELPGLHRYMGVPIFQGKELVGVYGIANRADEYRDELAEFLEPFHATCGVMIAGIRQARKQQELVNNLEEAKVQAESATALKSDFLANMSHEIRTPMNAILGLSHLALNTNLDFQQKDYVEKINRSANSLLHIINDILDFSKIESGKLSLEHIPVQIEEVIEDSMIAVQTLAAQKRLEVFVHLAPSLYQCKQPVLVGDPVRIGQILINLLGNAVKFTDEGYVLLYVEVTEQAQDRWTVAFHVEDTGAGIGNEQLDQLFDAFTQADASTTRKHGGTGLGLAISRNLAREMGGDVTVASALQRGSIFSLTVPFAKLGESSVSKGLKVRQSAWIVDDIPMAREQLCLQLESFGIQVQLFATGQELLKALGDGKSIPDWFFIDWMMPEIDGVEIVQAIKKQHPELLERVVLNSFYDWNKLQELAELNGIGYCLHKPILPRHLARLFKEGQDDRSLSSGEQPSVPNLENKHLLVVEDNILNQQIAEEMLSRTRARVTLADNGEQALYQLLRCHQHFDLVLMDIQMPVMDGIETTRAIRGYAQFSNLPIIAMTAHAFKEEVERCLAVGMDAHISKPILPEKLYDILAKTLGVDKFVDKLDKSLEDEAEALPEGDGLALPVGDGLDIKAAKQLLNSEDAFFEKMLYSYLDTYRNAPAQLQKYIADQQWDEAKRFVHTLKGLSASVGFKALSELFTALEKRLDTYVADFEMSLLKQSQKEEFMAFLEQVEQGHTNAWKMSQSFIDAYEDRASKEDEDDGVQESGEFDADEWSALKQQLIRGLEELDGGVLELWTENRNLINRVIASEARRKIEEAIQNYDFDEAIQLLSMF</sequence>
<dbReference type="Pfam" id="PF01627">
    <property type="entry name" value="Hpt"/>
    <property type="match status" value="1"/>
</dbReference>
<dbReference type="PRINTS" id="PR00344">
    <property type="entry name" value="BCTRLSENSOR"/>
</dbReference>
<dbReference type="Gene3D" id="1.10.287.130">
    <property type="match status" value="1"/>
</dbReference>
<dbReference type="Pfam" id="PF00512">
    <property type="entry name" value="HisKA"/>
    <property type="match status" value="1"/>
</dbReference>
<dbReference type="PROSITE" id="PS50113">
    <property type="entry name" value="PAC"/>
    <property type="match status" value="1"/>
</dbReference>
<dbReference type="SUPFAM" id="SSF55781">
    <property type="entry name" value="GAF domain-like"/>
    <property type="match status" value="1"/>
</dbReference>
<dbReference type="SMART" id="SM00387">
    <property type="entry name" value="HATPase_c"/>
    <property type="match status" value="1"/>
</dbReference>
<keyword evidence="9" id="KW-0418">Kinase</keyword>
<dbReference type="InterPro" id="IPR036641">
    <property type="entry name" value="HPT_dom_sf"/>
</dbReference>
<dbReference type="PROSITE" id="PS50109">
    <property type="entry name" value="HIS_KIN"/>
    <property type="match status" value="1"/>
</dbReference>
<feature type="domain" description="Response regulatory" evidence="22">
    <location>
        <begin position="913"/>
        <end position="1031"/>
    </location>
</feature>
<evidence type="ECO:0000256" key="3">
    <source>
        <dbReference type="ARBA" id="ARBA00012438"/>
    </source>
</evidence>
<feature type="modified residue" description="4-aspartylphosphate" evidence="19">
    <location>
        <position position="1102"/>
    </location>
</feature>
<evidence type="ECO:0000256" key="20">
    <source>
        <dbReference type="SAM" id="Phobius"/>
    </source>
</evidence>
<dbReference type="InterPro" id="IPR003594">
    <property type="entry name" value="HATPase_dom"/>
</dbReference>
<evidence type="ECO:0000256" key="1">
    <source>
        <dbReference type="ARBA" id="ARBA00000085"/>
    </source>
</evidence>
<dbReference type="GO" id="GO:0005886">
    <property type="term" value="C:plasma membrane"/>
    <property type="evidence" value="ECO:0007669"/>
    <property type="project" value="UniProtKB-SubCell"/>
</dbReference>
<accession>A0A7D4NRM8</accession>
<dbReference type="InterPro" id="IPR003018">
    <property type="entry name" value="GAF"/>
</dbReference>
<dbReference type="PANTHER" id="PTHR45339:SF1">
    <property type="entry name" value="HYBRID SIGNAL TRANSDUCTION HISTIDINE KINASE J"/>
    <property type="match status" value="1"/>
</dbReference>
<dbReference type="SMART" id="SM00448">
    <property type="entry name" value="REC"/>
    <property type="match status" value="2"/>
</dbReference>
<dbReference type="InterPro" id="IPR005467">
    <property type="entry name" value="His_kinase_dom"/>
</dbReference>
<dbReference type="InterPro" id="IPR036097">
    <property type="entry name" value="HisK_dim/P_sf"/>
</dbReference>
<dbReference type="RefSeq" id="WP_173286419.1">
    <property type="nucleotide sequence ID" value="NZ_CP054020.1"/>
</dbReference>
<dbReference type="PROSITE" id="PS50894">
    <property type="entry name" value="HPT"/>
    <property type="match status" value="1"/>
</dbReference>
<feature type="modified residue" description="Phosphohistidine" evidence="18">
    <location>
        <position position="1254"/>
    </location>
</feature>
<dbReference type="FunFam" id="3.30.565.10:FF:000010">
    <property type="entry name" value="Sensor histidine kinase RcsC"/>
    <property type="match status" value="1"/>
</dbReference>
<proteinExistence type="predicted"/>
<dbReference type="InterPro" id="IPR013767">
    <property type="entry name" value="PAS_fold"/>
</dbReference>
<dbReference type="PANTHER" id="PTHR45339">
    <property type="entry name" value="HYBRID SIGNAL TRANSDUCTION HISTIDINE KINASE J"/>
    <property type="match status" value="1"/>
</dbReference>
<dbReference type="Gene3D" id="3.30.450.40">
    <property type="match status" value="1"/>
</dbReference>
<feature type="modified residue" description="4-aspartylphosphate" evidence="19">
    <location>
        <position position="964"/>
    </location>
</feature>
<dbReference type="SUPFAM" id="SSF47384">
    <property type="entry name" value="Homodimeric domain of signal transducing histidine kinase"/>
    <property type="match status" value="1"/>
</dbReference>
<dbReference type="PROSITE" id="PS50110">
    <property type="entry name" value="RESPONSE_REGULATORY"/>
    <property type="match status" value="2"/>
</dbReference>
<dbReference type="EC" id="2.7.13.3" evidence="3"/>
<evidence type="ECO:0000256" key="17">
    <source>
        <dbReference type="ARBA" id="ARBA00070616"/>
    </source>
</evidence>
<evidence type="ECO:0000256" key="16">
    <source>
        <dbReference type="ARBA" id="ARBA00068150"/>
    </source>
</evidence>
<keyword evidence="7 20" id="KW-0812">Transmembrane</keyword>
<evidence type="ECO:0000256" key="12">
    <source>
        <dbReference type="ARBA" id="ARBA00023012"/>
    </source>
</evidence>
<keyword evidence="6" id="KW-0808">Transferase</keyword>
<dbReference type="CDD" id="cd00130">
    <property type="entry name" value="PAS"/>
    <property type="match status" value="1"/>
</dbReference>
<evidence type="ECO:0000259" key="24">
    <source>
        <dbReference type="PROSITE" id="PS50113"/>
    </source>
</evidence>
<dbReference type="Pfam" id="PF00989">
    <property type="entry name" value="PAS"/>
    <property type="match status" value="1"/>
</dbReference>
<dbReference type="InterPro" id="IPR000700">
    <property type="entry name" value="PAS-assoc_C"/>
</dbReference>
<dbReference type="InterPro" id="IPR035965">
    <property type="entry name" value="PAS-like_dom_sf"/>
</dbReference>
<dbReference type="Gene3D" id="3.30.450.20">
    <property type="entry name" value="PAS domain"/>
    <property type="match status" value="1"/>
</dbReference>
<evidence type="ECO:0000256" key="8">
    <source>
        <dbReference type="ARBA" id="ARBA00022741"/>
    </source>
</evidence>
<gene>
    <name evidence="26" type="ORF">HQN79_10825</name>
</gene>
<keyword evidence="5 19" id="KW-0597">Phosphoprotein</keyword>
<keyword evidence="4" id="KW-1003">Cell membrane</keyword>
<evidence type="ECO:0000256" key="2">
    <source>
        <dbReference type="ARBA" id="ARBA00004651"/>
    </source>
</evidence>
<organism evidence="26 27">
    <name type="scientific">Thiomicrorhabdus xiamenensis</name>
    <dbReference type="NCBI Taxonomy" id="2739063"/>
    <lineage>
        <taxon>Bacteria</taxon>
        <taxon>Pseudomonadati</taxon>
        <taxon>Pseudomonadota</taxon>
        <taxon>Gammaproteobacteria</taxon>
        <taxon>Thiotrichales</taxon>
        <taxon>Piscirickettsiaceae</taxon>
        <taxon>Thiomicrorhabdus</taxon>
    </lineage>
</organism>
<dbReference type="Pfam" id="PF00072">
    <property type="entry name" value="Response_reg"/>
    <property type="match status" value="2"/>
</dbReference>
<protein>
    <recommendedName>
        <fullName evidence="17">Sensor protein FixL</fullName>
        <ecNumber evidence="3">2.7.13.3</ecNumber>
    </recommendedName>
    <alternativeName>
        <fullName evidence="16">Sensory/regulatory protein RpfC</fullName>
    </alternativeName>
</protein>
<dbReference type="InterPro" id="IPR008207">
    <property type="entry name" value="Sig_transdc_His_kin_Hpt_dom"/>
</dbReference>
<dbReference type="GO" id="GO:0000155">
    <property type="term" value="F:phosphorelay sensor kinase activity"/>
    <property type="evidence" value="ECO:0007669"/>
    <property type="project" value="InterPro"/>
</dbReference>
<dbReference type="NCBIfam" id="TIGR00229">
    <property type="entry name" value="sensory_box"/>
    <property type="match status" value="1"/>
</dbReference>
<comment type="subunit">
    <text evidence="15">At low DSF concentrations, interacts with RpfF.</text>
</comment>
<evidence type="ECO:0000256" key="13">
    <source>
        <dbReference type="ARBA" id="ARBA00023136"/>
    </source>
</evidence>
<dbReference type="SUPFAM" id="SSF52172">
    <property type="entry name" value="CheY-like"/>
    <property type="match status" value="2"/>
</dbReference>
<feature type="transmembrane region" description="Helical" evidence="20">
    <location>
        <begin position="310"/>
        <end position="327"/>
    </location>
</feature>
<dbReference type="InterPro" id="IPR004358">
    <property type="entry name" value="Sig_transdc_His_kin-like_C"/>
</dbReference>
<dbReference type="FunFam" id="3.30.450.20:FF:000060">
    <property type="entry name" value="Sensor protein FixL"/>
    <property type="match status" value="1"/>
</dbReference>
<dbReference type="Proteomes" id="UP000504724">
    <property type="component" value="Chromosome"/>
</dbReference>
<evidence type="ECO:0000256" key="18">
    <source>
        <dbReference type="PROSITE-ProRule" id="PRU00110"/>
    </source>
</evidence>
<keyword evidence="12" id="KW-0902">Two-component regulatory system</keyword>
<dbReference type="InterPro" id="IPR036890">
    <property type="entry name" value="HATPase_C_sf"/>
</dbReference>
<feature type="domain" description="PAC" evidence="24">
    <location>
        <begin position="418"/>
        <end position="468"/>
    </location>
</feature>
<evidence type="ECO:0000256" key="4">
    <source>
        <dbReference type="ARBA" id="ARBA00022475"/>
    </source>
</evidence>
<dbReference type="InterPro" id="IPR029016">
    <property type="entry name" value="GAF-like_dom_sf"/>
</dbReference>
<dbReference type="Gene3D" id="3.30.565.10">
    <property type="entry name" value="Histidine kinase-like ATPase, C-terminal domain"/>
    <property type="match status" value="1"/>
</dbReference>
<evidence type="ECO:0000259" key="22">
    <source>
        <dbReference type="PROSITE" id="PS50110"/>
    </source>
</evidence>
<evidence type="ECO:0000256" key="9">
    <source>
        <dbReference type="ARBA" id="ARBA00022777"/>
    </source>
</evidence>
<name>A0A7D4NRM8_9GAMM</name>
<dbReference type="SUPFAM" id="SSF47226">
    <property type="entry name" value="Histidine-containing phosphotransfer domain, HPT domain"/>
    <property type="match status" value="1"/>
</dbReference>
<dbReference type="SUPFAM" id="SSF55874">
    <property type="entry name" value="ATPase domain of HSP90 chaperone/DNA topoisomerase II/histidine kinase"/>
    <property type="match status" value="1"/>
</dbReference>
<dbReference type="Pfam" id="PF02518">
    <property type="entry name" value="HATPase_c"/>
    <property type="match status" value="1"/>
</dbReference>
<dbReference type="InterPro" id="IPR000014">
    <property type="entry name" value="PAS"/>
</dbReference>
<evidence type="ECO:0000256" key="10">
    <source>
        <dbReference type="ARBA" id="ARBA00022840"/>
    </source>
</evidence>
<evidence type="ECO:0000259" key="23">
    <source>
        <dbReference type="PROSITE" id="PS50112"/>
    </source>
</evidence>
<evidence type="ECO:0000256" key="7">
    <source>
        <dbReference type="ARBA" id="ARBA00022692"/>
    </source>
</evidence>
<feature type="domain" description="Response regulatory" evidence="22">
    <location>
        <begin position="1051"/>
        <end position="1169"/>
    </location>
</feature>
<dbReference type="CDD" id="cd00082">
    <property type="entry name" value="HisKA"/>
    <property type="match status" value="1"/>
</dbReference>
<evidence type="ECO:0000313" key="27">
    <source>
        <dbReference type="Proteomes" id="UP000504724"/>
    </source>
</evidence>
<dbReference type="Gene3D" id="1.20.120.160">
    <property type="entry name" value="HPT domain"/>
    <property type="match status" value="1"/>
</dbReference>
<evidence type="ECO:0000313" key="26">
    <source>
        <dbReference type="EMBL" id="QKI90032.1"/>
    </source>
</evidence>
<keyword evidence="13 20" id="KW-0472">Membrane</keyword>
<feature type="transmembrane region" description="Helical" evidence="20">
    <location>
        <begin position="15"/>
        <end position="38"/>
    </location>
</feature>
<dbReference type="SMART" id="SM00388">
    <property type="entry name" value="HisKA"/>
    <property type="match status" value="1"/>
</dbReference>
<dbReference type="CDD" id="cd17546">
    <property type="entry name" value="REC_hyHK_CKI1_RcsC-like"/>
    <property type="match status" value="1"/>
</dbReference>
<reference evidence="26 27" key="1">
    <citation type="submission" date="2020-05" db="EMBL/GenBank/DDBJ databases">
        <title>Thiomicrorhabdus sediminis sp.nov. and Thiomicrorhabdus xiamenensis sp.nov., novel sulfur-oxidizing bacteria isolated from coastal sediment.</title>
        <authorList>
            <person name="Liu X."/>
        </authorList>
    </citation>
    <scope>NUCLEOTIDE SEQUENCE [LARGE SCALE GENOMIC DNA]</scope>
    <source>
        <strain evidence="26 27">G2</strain>
    </source>
</reference>
<keyword evidence="27" id="KW-1185">Reference proteome</keyword>
<comment type="catalytic activity">
    <reaction evidence="1">
        <text>ATP + protein L-histidine = ADP + protein N-phospho-L-histidine.</text>
        <dbReference type="EC" id="2.7.13.3"/>
    </reaction>
</comment>
<dbReference type="Gene3D" id="3.40.50.2300">
    <property type="match status" value="2"/>
</dbReference>
<dbReference type="KEGG" id="txa:HQN79_10825"/>
<evidence type="ECO:0000256" key="6">
    <source>
        <dbReference type="ARBA" id="ARBA00022679"/>
    </source>
</evidence>
<dbReference type="GO" id="GO:0006355">
    <property type="term" value="P:regulation of DNA-templated transcription"/>
    <property type="evidence" value="ECO:0007669"/>
    <property type="project" value="InterPro"/>
</dbReference>
<evidence type="ECO:0000256" key="19">
    <source>
        <dbReference type="PROSITE-ProRule" id="PRU00169"/>
    </source>
</evidence>
<dbReference type="CDD" id="cd16922">
    <property type="entry name" value="HATPase_EvgS-ArcB-TorS-like"/>
    <property type="match status" value="1"/>
</dbReference>
<dbReference type="SUPFAM" id="SSF55785">
    <property type="entry name" value="PYP-like sensor domain (PAS domain)"/>
    <property type="match status" value="1"/>
</dbReference>
<evidence type="ECO:0000256" key="5">
    <source>
        <dbReference type="ARBA" id="ARBA00022553"/>
    </source>
</evidence>
<evidence type="ECO:0000259" key="25">
    <source>
        <dbReference type="PROSITE" id="PS50894"/>
    </source>
</evidence>
<dbReference type="FunFam" id="1.10.287.130:FF:000002">
    <property type="entry name" value="Two-component osmosensing histidine kinase"/>
    <property type="match status" value="1"/>
</dbReference>
<dbReference type="InterPro" id="IPR003661">
    <property type="entry name" value="HisK_dim/P_dom"/>
</dbReference>
<keyword evidence="8" id="KW-0547">Nucleotide-binding</keyword>
<keyword evidence="11 20" id="KW-1133">Transmembrane helix</keyword>
<comment type="function">
    <text evidence="14">Putative oxygen sensor; modulates the activity of FixJ, a transcriptional activator of nitrogen fixation fixK gene. FixL probably acts as a kinase that phosphorylates FixJ.</text>
</comment>
<feature type="domain" description="Histidine kinase" evidence="21">
    <location>
        <begin position="673"/>
        <end position="898"/>
    </location>
</feature>
<evidence type="ECO:0000256" key="14">
    <source>
        <dbReference type="ARBA" id="ARBA00059827"/>
    </source>
</evidence>
<dbReference type="EMBL" id="CP054020">
    <property type="protein sequence ID" value="QKI90032.1"/>
    <property type="molecule type" value="Genomic_DNA"/>
</dbReference>
<dbReference type="Pfam" id="PF13185">
    <property type="entry name" value="GAF_2"/>
    <property type="match status" value="1"/>
</dbReference>
<dbReference type="InterPro" id="IPR001789">
    <property type="entry name" value="Sig_transdc_resp-reg_receiver"/>
</dbReference>
<dbReference type="SMART" id="SM00091">
    <property type="entry name" value="PAS"/>
    <property type="match status" value="1"/>
</dbReference>
<feature type="domain" description="PAS" evidence="23">
    <location>
        <begin position="348"/>
        <end position="412"/>
    </location>
</feature>
<dbReference type="GO" id="GO:0005524">
    <property type="term" value="F:ATP binding"/>
    <property type="evidence" value="ECO:0007669"/>
    <property type="project" value="UniProtKB-KW"/>
</dbReference>